<accession>A0ABR6KZ82</accession>
<dbReference type="PANTHER" id="PTHR43378:SF2">
    <property type="entry name" value="UDP-3-O-ACYLGLUCOSAMINE N-ACYLTRANSFERASE 1, MITOCHONDRIAL-RELATED"/>
    <property type="match status" value="1"/>
</dbReference>
<evidence type="ECO:0000256" key="5">
    <source>
        <dbReference type="ARBA" id="ARBA00023098"/>
    </source>
</evidence>
<dbReference type="HAMAP" id="MF_00523">
    <property type="entry name" value="LpxD"/>
    <property type="match status" value="1"/>
</dbReference>
<keyword evidence="5 7" id="KW-0443">Lipid metabolism</keyword>
<dbReference type="InterPro" id="IPR007691">
    <property type="entry name" value="LpxD"/>
</dbReference>
<dbReference type="EC" id="2.3.1.191" evidence="7"/>
<organism evidence="9 10">
    <name type="scientific">Aminobacter niigataensis</name>
    <dbReference type="NCBI Taxonomy" id="83265"/>
    <lineage>
        <taxon>Bacteria</taxon>
        <taxon>Pseudomonadati</taxon>
        <taxon>Pseudomonadota</taxon>
        <taxon>Alphaproteobacteria</taxon>
        <taxon>Hyphomicrobiales</taxon>
        <taxon>Phyllobacteriaceae</taxon>
        <taxon>Aminobacter</taxon>
    </lineage>
</organism>
<dbReference type="Proteomes" id="UP000539538">
    <property type="component" value="Unassembled WGS sequence"/>
</dbReference>
<evidence type="ECO:0000256" key="2">
    <source>
        <dbReference type="ARBA" id="ARBA00022556"/>
    </source>
</evidence>
<dbReference type="InterPro" id="IPR020573">
    <property type="entry name" value="UDP_GlcNAc_AcTrfase_non-rep"/>
</dbReference>
<evidence type="ECO:0000313" key="9">
    <source>
        <dbReference type="EMBL" id="MBB4649125.1"/>
    </source>
</evidence>
<feature type="active site" description="Proton acceptor" evidence="7">
    <location>
        <position position="257"/>
    </location>
</feature>
<keyword evidence="6 7" id="KW-0012">Acyltransferase</keyword>
<dbReference type="PANTHER" id="PTHR43378">
    <property type="entry name" value="UDP-3-O-ACYLGLUCOSAMINE N-ACYLTRANSFERASE"/>
    <property type="match status" value="1"/>
</dbReference>
<dbReference type="SUPFAM" id="SSF51161">
    <property type="entry name" value="Trimeric LpxA-like enzymes"/>
    <property type="match status" value="1"/>
</dbReference>
<evidence type="ECO:0000313" key="10">
    <source>
        <dbReference type="Proteomes" id="UP000539538"/>
    </source>
</evidence>
<comment type="similarity">
    <text evidence="7">Belongs to the transferase hexapeptide repeat family. LpxD subfamily.</text>
</comment>
<evidence type="ECO:0000256" key="7">
    <source>
        <dbReference type="HAMAP-Rule" id="MF_00523"/>
    </source>
</evidence>
<gene>
    <name evidence="7" type="primary">lpxD</name>
    <name evidence="9" type="ORF">GGQ99_000847</name>
</gene>
<dbReference type="Pfam" id="PF04613">
    <property type="entry name" value="LpxD"/>
    <property type="match status" value="1"/>
</dbReference>
<dbReference type="Gene3D" id="3.40.1390.10">
    <property type="entry name" value="MurE/MurF, N-terminal domain"/>
    <property type="match status" value="1"/>
</dbReference>
<dbReference type="NCBIfam" id="TIGR01853">
    <property type="entry name" value="lipid_A_lpxD"/>
    <property type="match status" value="1"/>
</dbReference>
<keyword evidence="10" id="KW-1185">Reference proteome</keyword>
<comment type="subunit">
    <text evidence="7">Homotrimer.</text>
</comment>
<keyword evidence="4 7" id="KW-0677">Repeat</keyword>
<dbReference type="Gene3D" id="2.160.10.10">
    <property type="entry name" value="Hexapeptide repeat proteins"/>
    <property type="match status" value="1"/>
</dbReference>
<feature type="domain" description="UDP-3-O-[3-hydroxymyristoyl] glucosamine N-acyltransferase non-repeat region" evidence="8">
    <location>
        <begin position="34"/>
        <end position="101"/>
    </location>
</feature>
<keyword evidence="3 7" id="KW-0808">Transferase</keyword>
<evidence type="ECO:0000256" key="6">
    <source>
        <dbReference type="ARBA" id="ARBA00023315"/>
    </source>
</evidence>
<reference evidence="9 10" key="1">
    <citation type="submission" date="2020-08" db="EMBL/GenBank/DDBJ databases">
        <title>Genomic Encyclopedia of Type Strains, Phase IV (KMG-IV): sequencing the most valuable type-strain genomes for metagenomic binning, comparative biology and taxonomic classification.</title>
        <authorList>
            <person name="Goeker M."/>
        </authorList>
    </citation>
    <scope>NUCLEOTIDE SEQUENCE [LARGE SCALE GENOMIC DNA]</scope>
    <source>
        <strain evidence="9 10">DSM 7050</strain>
    </source>
</reference>
<dbReference type="NCBIfam" id="NF002060">
    <property type="entry name" value="PRK00892.1"/>
    <property type="match status" value="1"/>
</dbReference>
<evidence type="ECO:0000256" key="1">
    <source>
        <dbReference type="ARBA" id="ARBA00022516"/>
    </source>
</evidence>
<dbReference type="CDD" id="cd03352">
    <property type="entry name" value="LbH_LpxD"/>
    <property type="match status" value="1"/>
</dbReference>
<dbReference type="RefSeq" id="WP_183260890.1">
    <property type="nucleotide sequence ID" value="NZ_BAAAVZ010000008.1"/>
</dbReference>
<name>A0ABR6KZ82_9HYPH</name>
<comment type="function">
    <text evidence="7">Catalyzes the N-acylation of UDP-3-O-acylglucosamine using 3-hydroxyacyl-ACP as the acyl donor. Is involved in the biosynthesis of lipid A, a phosphorylated glycolipid that anchors the lipopolysaccharide to the outer membrane of the cell.</text>
</comment>
<keyword evidence="2 7" id="KW-0441">Lipid A biosynthesis</keyword>
<evidence type="ECO:0000259" key="8">
    <source>
        <dbReference type="Pfam" id="PF04613"/>
    </source>
</evidence>
<proteinExistence type="inferred from homology"/>
<comment type="pathway">
    <text evidence="7">Bacterial outer membrane biogenesis; LPS lipid A biosynthesis.</text>
</comment>
<dbReference type="GO" id="GO:0103118">
    <property type="term" value="F:UDP-3-O-[(3R)-3-hydroxyacyl]-glucosamine N-acyltransferase activity"/>
    <property type="evidence" value="ECO:0007669"/>
    <property type="project" value="UniProtKB-EC"/>
</dbReference>
<keyword evidence="1 7" id="KW-0444">Lipid biosynthesis</keyword>
<dbReference type="Pfam" id="PF00132">
    <property type="entry name" value="Hexapep"/>
    <property type="match status" value="1"/>
</dbReference>
<evidence type="ECO:0000256" key="3">
    <source>
        <dbReference type="ARBA" id="ARBA00022679"/>
    </source>
</evidence>
<comment type="caution">
    <text evidence="9">The sequence shown here is derived from an EMBL/GenBank/DDBJ whole genome shotgun (WGS) entry which is preliminary data.</text>
</comment>
<protein>
    <recommendedName>
        <fullName evidence="7">UDP-3-O-acylglucosamine N-acyltransferase</fullName>
        <ecNumber evidence="7">2.3.1.191</ecNumber>
    </recommendedName>
</protein>
<sequence>MTDPVFFVPSRRYSVGEVAGLTGAVLADPGHSHIEISTIASASAGGEGALVFVDGKRNGASLPTLHAAAVLCTPDVVGLVPDGIAVLVTPRPQQAFARIGRLLYPDAERPVGATGEAGISPFAHIDPTAHVETGAIIEAGAVIGPKAGVGAGTVVAANAVIGRSSQVGRDCYIGPHSSIQYALIGNGVIIHAGARIGQDGFGFAGGARGPERIPQIGRVIIQDNVEIGANSTVDRGAMADTIIGENTKIDNLVQIAHNVRIGRNCVIAGLTGISGSVTVGDNVMMGGGVGLADHLTVGAGARLAARSGFMHDVPAGEIWAGFPAKPMKDAMREFAWLKKMAKTKKDGGGND</sequence>
<evidence type="ECO:0000256" key="4">
    <source>
        <dbReference type="ARBA" id="ARBA00022737"/>
    </source>
</evidence>
<dbReference type="EMBL" id="JACHOT010000001">
    <property type="protein sequence ID" value="MBB4649125.1"/>
    <property type="molecule type" value="Genomic_DNA"/>
</dbReference>
<dbReference type="InterPro" id="IPR001451">
    <property type="entry name" value="Hexapep"/>
</dbReference>
<comment type="catalytic activity">
    <reaction evidence="7">
        <text>a UDP-3-O-[(3R)-3-hydroxyacyl]-alpha-D-glucosamine + a (3R)-hydroxyacyl-[ACP] = a UDP-2-N,3-O-bis[(3R)-3-hydroxyacyl]-alpha-D-glucosamine + holo-[ACP] + H(+)</text>
        <dbReference type="Rhea" id="RHEA:53836"/>
        <dbReference type="Rhea" id="RHEA-COMP:9685"/>
        <dbReference type="Rhea" id="RHEA-COMP:9945"/>
        <dbReference type="ChEBI" id="CHEBI:15378"/>
        <dbReference type="ChEBI" id="CHEBI:64479"/>
        <dbReference type="ChEBI" id="CHEBI:78827"/>
        <dbReference type="ChEBI" id="CHEBI:137740"/>
        <dbReference type="ChEBI" id="CHEBI:137748"/>
        <dbReference type="EC" id="2.3.1.191"/>
    </reaction>
</comment>
<dbReference type="InterPro" id="IPR011004">
    <property type="entry name" value="Trimer_LpxA-like_sf"/>
</dbReference>